<protein>
    <submittedName>
        <fullName evidence="2 4">Uncharacterized protein</fullName>
    </submittedName>
</protein>
<dbReference type="Proteomes" id="UP000268014">
    <property type="component" value="Unassembled WGS sequence"/>
</dbReference>
<reference evidence="2 3" key="2">
    <citation type="submission" date="2018-11" db="EMBL/GenBank/DDBJ databases">
        <authorList>
            <consortium name="Pathogen Informatics"/>
        </authorList>
    </citation>
    <scope>NUCLEOTIDE SEQUENCE [LARGE SCALE GENOMIC DNA]</scope>
    <source>
        <strain evidence="2 3">MHpl1</strain>
    </source>
</reference>
<dbReference type="WBParaSite" id="HPLM_0001526301-mRNA-1">
    <property type="protein sequence ID" value="HPLM_0001526301-mRNA-1"/>
    <property type="gene ID" value="HPLM_0001526301"/>
</dbReference>
<evidence type="ECO:0000256" key="1">
    <source>
        <dbReference type="SAM" id="MobiDB-lite"/>
    </source>
</evidence>
<evidence type="ECO:0000313" key="2">
    <source>
        <dbReference type="EMBL" id="VDO55948.1"/>
    </source>
</evidence>
<gene>
    <name evidence="2" type="ORF">HPLM_LOCUS15255</name>
</gene>
<evidence type="ECO:0000313" key="4">
    <source>
        <dbReference type="WBParaSite" id="HPLM_0001526301-mRNA-1"/>
    </source>
</evidence>
<keyword evidence="3" id="KW-1185">Reference proteome</keyword>
<evidence type="ECO:0000313" key="3">
    <source>
        <dbReference type="Proteomes" id="UP000268014"/>
    </source>
</evidence>
<accession>A0A158QQL5</accession>
<feature type="compositionally biased region" description="Polar residues" evidence="1">
    <location>
        <begin position="1"/>
        <end position="16"/>
    </location>
</feature>
<reference evidence="4" key="1">
    <citation type="submission" date="2016-04" db="UniProtKB">
        <authorList>
            <consortium name="WormBaseParasite"/>
        </authorList>
    </citation>
    <scope>IDENTIFICATION</scope>
</reference>
<name>A0A158QQL5_HAEPC</name>
<proteinExistence type="predicted"/>
<feature type="region of interest" description="Disordered" evidence="1">
    <location>
        <begin position="1"/>
        <end position="20"/>
    </location>
</feature>
<organism evidence="4">
    <name type="scientific">Haemonchus placei</name>
    <name type="common">Barber's pole worm</name>
    <dbReference type="NCBI Taxonomy" id="6290"/>
    <lineage>
        <taxon>Eukaryota</taxon>
        <taxon>Metazoa</taxon>
        <taxon>Ecdysozoa</taxon>
        <taxon>Nematoda</taxon>
        <taxon>Chromadorea</taxon>
        <taxon>Rhabditida</taxon>
        <taxon>Rhabditina</taxon>
        <taxon>Rhabditomorpha</taxon>
        <taxon>Strongyloidea</taxon>
        <taxon>Trichostrongylidae</taxon>
        <taxon>Haemonchus</taxon>
    </lineage>
</organism>
<sequence length="94" mass="10635">MNRLTSDQRPSGASGQKKQEECATTFLPGKLCTMGKLCIGLLGWEPRGARGQKKHHKGCVIAFLQEKRCTLRKIHHTILDNSKLSRAYPWILNF</sequence>
<dbReference type="AlphaFoldDB" id="A0A158QQL5"/>
<dbReference type="EMBL" id="UZAF01018904">
    <property type="protein sequence ID" value="VDO55948.1"/>
    <property type="molecule type" value="Genomic_DNA"/>
</dbReference>